<organism evidence="9 10">
    <name type="scientific">Falsirhodobacter algicola</name>
    <dbReference type="NCBI Taxonomy" id="2692330"/>
    <lineage>
        <taxon>Bacteria</taxon>
        <taxon>Pseudomonadati</taxon>
        <taxon>Pseudomonadota</taxon>
        <taxon>Alphaproteobacteria</taxon>
        <taxon>Rhodobacterales</taxon>
        <taxon>Paracoccaceae</taxon>
        <taxon>Falsirhodobacter</taxon>
    </lineage>
</organism>
<evidence type="ECO:0000313" key="9">
    <source>
        <dbReference type="EMBL" id="QUS36231.1"/>
    </source>
</evidence>
<dbReference type="RefSeq" id="WP_211783452.1">
    <property type="nucleotide sequence ID" value="NZ_CP047289.1"/>
</dbReference>
<evidence type="ECO:0000256" key="2">
    <source>
        <dbReference type="ARBA" id="ARBA00008072"/>
    </source>
</evidence>
<dbReference type="InterPro" id="IPR002328">
    <property type="entry name" value="ADH_Zn_CS"/>
</dbReference>
<keyword evidence="5" id="KW-0560">Oxidoreductase</keyword>
<evidence type="ECO:0000256" key="6">
    <source>
        <dbReference type="ARBA" id="ARBA00023027"/>
    </source>
</evidence>
<dbReference type="InterPro" id="IPR020843">
    <property type="entry name" value="ER"/>
</dbReference>
<dbReference type="GO" id="GO:0016616">
    <property type="term" value="F:oxidoreductase activity, acting on the CH-OH group of donors, NAD or NADP as acceptor"/>
    <property type="evidence" value="ECO:0007669"/>
    <property type="project" value="UniProtKB-ARBA"/>
</dbReference>
<evidence type="ECO:0000259" key="8">
    <source>
        <dbReference type="SMART" id="SM00829"/>
    </source>
</evidence>
<dbReference type="Pfam" id="PF08240">
    <property type="entry name" value="ADH_N"/>
    <property type="match status" value="1"/>
</dbReference>
<keyword evidence="6" id="KW-0520">NAD</keyword>
<evidence type="ECO:0000313" key="10">
    <source>
        <dbReference type="Proteomes" id="UP000679284"/>
    </source>
</evidence>
<dbReference type="InterPro" id="IPR013149">
    <property type="entry name" value="ADH-like_C"/>
</dbReference>
<dbReference type="PROSITE" id="PS00059">
    <property type="entry name" value="ADH_ZINC"/>
    <property type="match status" value="1"/>
</dbReference>
<evidence type="ECO:0000256" key="4">
    <source>
        <dbReference type="ARBA" id="ARBA00022833"/>
    </source>
</evidence>
<evidence type="ECO:0000256" key="3">
    <source>
        <dbReference type="ARBA" id="ARBA00022723"/>
    </source>
</evidence>
<evidence type="ECO:0000256" key="1">
    <source>
        <dbReference type="ARBA" id="ARBA00001947"/>
    </source>
</evidence>
<dbReference type="Gene3D" id="3.90.180.10">
    <property type="entry name" value="Medium-chain alcohol dehydrogenases, catalytic domain"/>
    <property type="match status" value="1"/>
</dbReference>
<dbReference type="GO" id="GO:0008270">
    <property type="term" value="F:zinc ion binding"/>
    <property type="evidence" value="ECO:0007669"/>
    <property type="project" value="InterPro"/>
</dbReference>
<keyword evidence="3 7" id="KW-0479">Metal-binding</keyword>
<gene>
    <name evidence="9" type="ORF">GR316_08080</name>
</gene>
<dbReference type="SMART" id="SM00829">
    <property type="entry name" value="PKS_ER"/>
    <property type="match status" value="1"/>
</dbReference>
<dbReference type="SUPFAM" id="SSF51735">
    <property type="entry name" value="NAD(P)-binding Rossmann-fold domains"/>
    <property type="match status" value="1"/>
</dbReference>
<protein>
    <submittedName>
        <fullName evidence="9">Alcohol dehydrogenase catalytic domain-containing protein</fullName>
    </submittedName>
</protein>
<sequence>MTTRVCRLHGENDLRLETVALSEPGPGEVLVAVGAGGICGSDLHYLLHGGFGPIRVREPIILGHEAAGTVLALGDGVTGLVPGMRVALNPSQPCGTCRFCAQGVHQHCLNMRFKGSAMYLPHEQGMFRDRLTIAAAQCLPVADHVPLSSAACAEPLAVCLHARNQAPPLKGKRVLVTGAGPIGALCTALAAEAGAADIVVTDLQDATLDIAARLGATRTVNVARDAARMEEYMAEKGQFDVAFECSAAAPAIRMAIETLRPRGTLVQVGVTGDVTVPLNMIVGKEIRLHGSQRFDGEFAEAVALIESGAIPVERMITATFPLEEAEAAFAAAADRSRSVKVQITFGG</sequence>
<dbReference type="CDD" id="cd08232">
    <property type="entry name" value="idonate-5-DH"/>
    <property type="match status" value="1"/>
</dbReference>
<keyword evidence="10" id="KW-1185">Reference proteome</keyword>
<dbReference type="InterPro" id="IPR036291">
    <property type="entry name" value="NAD(P)-bd_dom_sf"/>
</dbReference>
<accession>A0A8J8MTQ3</accession>
<comment type="similarity">
    <text evidence="2 7">Belongs to the zinc-containing alcohol dehydrogenase family.</text>
</comment>
<dbReference type="KEGG" id="fap:GR316_08080"/>
<keyword evidence="4 7" id="KW-0862">Zinc</keyword>
<dbReference type="SUPFAM" id="SSF50129">
    <property type="entry name" value="GroES-like"/>
    <property type="match status" value="1"/>
</dbReference>
<evidence type="ECO:0000256" key="5">
    <source>
        <dbReference type="ARBA" id="ARBA00023002"/>
    </source>
</evidence>
<dbReference type="Gene3D" id="3.40.50.720">
    <property type="entry name" value="NAD(P)-binding Rossmann-like Domain"/>
    <property type="match status" value="1"/>
</dbReference>
<dbReference type="FunFam" id="3.40.50.720:FF:000068">
    <property type="entry name" value="Sorbitol dehydrogenase"/>
    <property type="match status" value="1"/>
</dbReference>
<dbReference type="PANTHER" id="PTHR43161:SF9">
    <property type="entry name" value="SORBITOL DEHYDROGENASE"/>
    <property type="match status" value="1"/>
</dbReference>
<feature type="domain" description="Enoyl reductase (ER)" evidence="8">
    <location>
        <begin position="10"/>
        <end position="343"/>
    </location>
</feature>
<name>A0A8J8MTQ3_9RHOB</name>
<dbReference type="EMBL" id="CP047289">
    <property type="protein sequence ID" value="QUS36231.1"/>
    <property type="molecule type" value="Genomic_DNA"/>
</dbReference>
<proteinExistence type="inferred from homology"/>
<comment type="cofactor">
    <cofactor evidence="1 7">
        <name>Zn(2+)</name>
        <dbReference type="ChEBI" id="CHEBI:29105"/>
    </cofactor>
</comment>
<evidence type="ECO:0000256" key="7">
    <source>
        <dbReference type="RuleBase" id="RU361277"/>
    </source>
</evidence>
<dbReference type="Proteomes" id="UP000679284">
    <property type="component" value="Chromosome"/>
</dbReference>
<dbReference type="PANTHER" id="PTHR43161">
    <property type="entry name" value="SORBITOL DEHYDROGENASE"/>
    <property type="match status" value="1"/>
</dbReference>
<dbReference type="AlphaFoldDB" id="A0A8J8MTQ3"/>
<dbReference type="InterPro" id="IPR011032">
    <property type="entry name" value="GroES-like_sf"/>
</dbReference>
<dbReference type="InterPro" id="IPR013154">
    <property type="entry name" value="ADH-like_N"/>
</dbReference>
<reference evidence="9" key="1">
    <citation type="submission" date="2020-01" db="EMBL/GenBank/DDBJ databases">
        <authorList>
            <person name="Yang Y."/>
            <person name="Kwon Y.M."/>
        </authorList>
    </citation>
    <scope>NUCLEOTIDE SEQUENCE</scope>
    <source>
        <strain evidence="9">PG104</strain>
    </source>
</reference>
<dbReference type="Pfam" id="PF00107">
    <property type="entry name" value="ADH_zinc_N"/>
    <property type="match status" value="1"/>
</dbReference>